<organism evidence="3 4">
    <name type="scientific">Actinoplanes auranticolor</name>
    <dbReference type="NCBI Taxonomy" id="47988"/>
    <lineage>
        <taxon>Bacteria</taxon>
        <taxon>Bacillati</taxon>
        <taxon>Actinomycetota</taxon>
        <taxon>Actinomycetes</taxon>
        <taxon>Micromonosporales</taxon>
        <taxon>Micromonosporaceae</taxon>
        <taxon>Actinoplanes</taxon>
    </lineage>
</organism>
<dbReference type="EMBL" id="BOQL01000002">
    <property type="protein sequence ID" value="GIM63054.1"/>
    <property type="molecule type" value="Genomic_DNA"/>
</dbReference>
<comment type="caution">
    <text evidence="3">The sequence shown here is derived from an EMBL/GenBank/DDBJ whole genome shotgun (WGS) entry which is preliminary data.</text>
</comment>
<protein>
    <recommendedName>
        <fullName evidence="2">CBM2 domain-containing protein</fullName>
    </recommendedName>
</protein>
<dbReference type="GO" id="GO:0004553">
    <property type="term" value="F:hydrolase activity, hydrolyzing O-glycosyl compounds"/>
    <property type="evidence" value="ECO:0007669"/>
    <property type="project" value="InterPro"/>
</dbReference>
<dbReference type="SUPFAM" id="SSF49384">
    <property type="entry name" value="Carbohydrate-binding domain"/>
    <property type="match status" value="1"/>
</dbReference>
<dbReference type="SMART" id="SM00637">
    <property type="entry name" value="CBD_II"/>
    <property type="match status" value="1"/>
</dbReference>
<sequence length="220" mass="22781">MPGKHNTVIPLRRYTFIAGAATLLVVLVSWVAVRAVGPAHSDSRVPLMVQPTMPLGGPGASVPPSSVVPTSAVPTSASASVSPSPVSRSPRASRSPSKKATTRPAPRRTTSPPAPAASFTAAYRAGGNWERGFVAGVEITNKSGPARTWTVRLAFDPDAGVRIGNTWNARVTREGDTFVFTGGPLAPAATAMLGFEASKQVRGRIQPTSCTVDGAPCRLS</sequence>
<gene>
    <name evidence="3" type="ORF">Aau02nite_01550</name>
</gene>
<dbReference type="InterPro" id="IPR012291">
    <property type="entry name" value="CBM2_carb-bd_dom_sf"/>
</dbReference>
<feature type="region of interest" description="Disordered" evidence="1">
    <location>
        <begin position="58"/>
        <end position="118"/>
    </location>
</feature>
<dbReference type="Gene3D" id="2.60.40.290">
    <property type="match status" value="1"/>
</dbReference>
<evidence type="ECO:0000256" key="1">
    <source>
        <dbReference type="SAM" id="MobiDB-lite"/>
    </source>
</evidence>
<dbReference type="GO" id="GO:0030247">
    <property type="term" value="F:polysaccharide binding"/>
    <property type="evidence" value="ECO:0007669"/>
    <property type="project" value="UniProtKB-UniRule"/>
</dbReference>
<dbReference type="RefSeq" id="WP_212986324.1">
    <property type="nucleotide sequence ID" value="NZ_BAABEA010000003.1"/>
</dbReference>
<proteinExistence type="predicted"/>
<dbReference type="PROSITE" id="PS51173">
    <property type="entry name" value="CBM2"/>
    <property type="match status" value="1"/>
</dbReference>
<dbReference type="Proteomes" id="UP000681340">
    <property type="component" value="Unassembled WGS sequence"/>
</dbReference>
<evidence type="ECO:0000259" key="2">
    <source>
        <dbReference type="PROSITE" id="PS51173"/>
    </source>
</evidence>
<dbReference type="AlphaFoldDB" id="A0A919VI00"/>
<accession>A0A919VI00</accession>
<evidence type="ECO:0000313" key="3">
    <source>
        <dbReference type="EMBL" id="GIM63054.1"/>
    </source>
</evidence>
<feature type="domain" description="CBM2" evidence="2">
    <location>
        <begin position="112"/>
        <end position="220"/>
    </location>
</feature>
<dbReference type="GO" id="GO:0005975">
    <property type="term" value="P:carbohydrate metabolic process"/>
    <property type="evidence" value="ECO:0007669"/>
    <property type="project" value="InterPro"/>
</dbReference>
<dbReference type="InterPro" id="IPR001919">
    <property type="entry name" value="CBD2"/>
</dbReference>
<dbReference type="InterPro" id="IPR008965">
    <property type="entry name" value="CBM2/CBM3_carb-bd_dom_sf"/>
</dbReference>
<feature type="compositionally biased region" description="Low complexity" evidence="1">
    <location>
        <begin position="60"/>
        <end position="95"/>
    </location>
</feature>
<dbReference type="Pfam" id="PF00553">
    <property type="entry name" value="CBM_2"/>
    <property type="match status" value="1"/>
</dbReference>
<reference evidence="3" key="1">
    <citation type="submission" date="2021-03" db="EMBL/GenBank/DDBJ databases">
        <title>Whole genome shotgun sequence of Actinoplanes auranticolor NBRC 12245.</title>
        <authorList>
            <person name="Komaki H."/>
            <person name="Tamura T."/>
        </authorList>
    </citation>
    <scope>NUCLEOTIDE SEQUENCE</scope>
    <source>
        <strain evidence="3">NBRC 12245</strain>
    </source>
</reference>
<feature type="compositionally biased region" description="Low complexity" evidence="1">
    <location>
        <begin position="102"/>
        <end position="118"/>
    </location>
</feature>
<name>A0A919VI00_9ACTN</name>
<keyword evidence="4" id="KW-1185">Reference proteome</keyword>
<evidence type="ECO:0000313" key="4">
    <source>
        <dbReference type="Proteomes" id="UP000681340"/>
    </source>
</evidence>